<sequence>MDSTITISLGQLFTILFALLGIALFVILVTMLLKVNETLKQIRLMIAKNEKHIDETMERIPKVLHNVEEITGVVNEEIKHVQGVVKNIEETVEYTASAAQGISEDILEPIRDIFQILSLITELLPNKKKKTWFKK</sequence>
<evidence type="ECO:0000313" key="3">
    <source>
        <dbReference type="Proteomes" id="UP000198304"/>
    </source>
</evidence>
<keyword evidence="1" id="KW-0812">Transmembrane</keyword>
<reference evidence="2 3" key="1">
    <citation type="submission" date="2017-06" db="EMBL/GenBank/DDBJ databases">
        <authorList>
            <person name="Kim H.J."/>
            <person name="Triplett B.A."/>
        </authorList>
    </citation>
    <scope>NUCLEOTIDE SEQUENCE [LARGE SCALE GENOMIC DNA]</scope>
    <source>
        <strain evidence="2 3">SCA</strain>
    </source>
</reference>
<dbReference type="OrthoDB" id="1957126at2"/>
<keyword evidence="1" id="KW-1133">Transmembrane helix</keyword>
<dbReference type="EMBL" id="FZOJ01000002">
    <property type="protein sequence ID" value="SNR96620.1"/>
    <property type="molecule type" value="Genomic_DNA"/>
</dbReference>
<dbReference type="AlphaFoldDB" id="A0A239AM87"/>
<organism evidence="2 3">
    <name type="scientific">Anaerovirgula multivorans</name>
    <dbReference type="NCBI Taxonomy" id="312168"/>
    <lineage>
        <taxon>Bacteria</taxon>
        <taxon>Bacillati</taxon>
        <taxon>Bacillota</taxon>
        <taxon>Clostridia</taxon>
        <taxon>Peptostreptococcales</taxon>
        <taxon>Natronincolaceae</taxon>
        <taxon>Anaerovirgula</taxon>
    </lineage>
</organism>
<keyword evidence="1" id="KW-0472">Membrane</keyword>
<gene>
    <name evidence="2" type="ORF">SAMN05446037_1002131</name>
</gene>
<name>A0A239AM87_9FIRM</name>
<dbReference type="RefSeq" id="WP_089281324.1">
    <property type="nucleotide sequence ID" value="NZ_FZOJ01000002.1"/>
</dbReference>
<feature type="transmembrane region" description="Helical" evidence="1">
    <location>
        <begin position="12"/>
        <end position="33"/>
    </location>
</feature>
<proteinExistence type="predicted"/>
<accession>A0A239AM87</accession>
<evidence type="ECO:0000313" key="2">
    <source>
        <dbReference type="EMBL" id="SNR96620.1"/>
    </source>
</evidence>
<protein>
    <recommendedName>
        <fullName evidence="4">DUF948 domain-containing protein</fullName>
    </recommendedName>
</protein>
<keyword evidence="3" id="KW-1185">Reference proteome</keyword>
<evidence type="ECO:0008006" key="4">
    <source>
        <dbReference type="Google" id="ProtNLM"/>
    </source>
</evidence>
<dbReference type="Proteomes" id="UP000198304">
    <property type="component" value="Unassembled WGS sequence"/>
</dbReference>
<evidence type="ECO:0000256" key="1">
    <source>
        <dbReference type="SAM" id="Phobius"/>
    </source>
</evidence>